<evidence type="ECO:0000313" key="4">
    <source>
        <dbReference type="Proteomes" id="UP000655751"/>
    </source>
</evidence>
<feature type="transmembrane region" description="Helical" evidence="1">
    <location>
        <begin position="175"/>
        <end position="194"/>
    </location>
</feature>
<feature type="domain" description="CAAX prenyl protease 2/Lysostaphin resistance protein A-like" evidence="2">
    <location>
        <begin position="121"/>
        <end position="209"/>
    </location>
</feature>
<dbReference type="InterPro" id="IPR003675">
    <property type="entry name" value="Rce1/LyrA-like_dom"/>
</dbReference>
<feature type="transmembrane region" description="Helical" evidence="1">
    <location>
        <begin position="206"/>
        <end position="223"/>
    </location>
</feature>
<protein>
    <submittedName>
        <fullName evidence="3">CPBP family intramembrane metalloprotease</fullName>
    </submittedName>
</protein>
<keyword evidence="3" id="KW-0378">Hydrolase</keyword>
<dbReference type="Proteomes" id="UP000655751">
    <property type="component" value="Unassembled WGS sequence"/>
</dbReference>
<dbReference type="GO" id="GO:0004175">
    <property type="term" value="F:endopeptidase activity"/>
    <property type="evidence" value="ECO:0007669"/>
    <property type="project" value="UniProtKB-ARBA"/>
</dbReference>
<keyword evidence="3" id="KW-0645">Protease</keyword>
<keyword evidence="1" id="KW-0472">Membrane</keyword>
<keyword evidence="4" id="KW-1185">Reference proteome</keyword>
<dbReference type="GO" id="GO:0008237">
    <property type="term" value="F:metallopeptidase activity"/>
    <property type="evidence" value="ECO:0007669"/>
    <property type="project" value="UniProtKB-KW"/>
</dbReference>
<dbReference type="AlphaFoldDB" id="A0A931II49"/>
<evidence type="ECO:0000313" key="3">
    <source>
        <dbReference type="EMBL" id="MBH0780130.1"/>
    </source>
</evidence>
<sequence>MTVRPWRAVRNPSWRNPSWRRAYLAAEYAALFYGGTTVYRTVARGRSPIPALLVLASAATVYLRRAPDFDRETLWRRKTLSSEAPSMAVAAGATALALTTAVAVTRREDLFDLPRRDARLWAAVMVFYPLFSVYPQEVVFRSFLFHRYAPVFGTGRGMIAASAAAFGYVHIIFGNWFSVAASGVGGWIFATRYLRTRSLFTASAEHALYGMLVFTVGLGRYFYHGAEQLARPAALPA</sequence>
<feature type="transmembrane region" description="Helical" evidence="1">
    <location>
        <begin position="84"/>
        <end position="106"/>
    </location>
</feature>
<keyword evidence="1" id="KW-1133">Transmembrane helix</keyword>
<evidence type="ECO:0000256" key="1">
    <source>
        <dbReference type="SAM" id="Phobius"/>
    </source>
</evidence>
<reference evidence="3" key="1">
    <citation type="submission" date="2020-11" db="EMBL/GenBank/DDBJ databases">
        <title>Nocardia NEAU-351.nov., a novel actinomycete isolated from the cow dung.</title>
        <authorList>
            <person name="Zhang X."/>
        </authorList>
    </citation>
    <scope>NUCLEOTIDE SEQUENCE</scope>
    <source>
        <strain evidence="3">NEAU-351</strain>
    </source>
</reference>
<comment type="caution">
    <text evidence="3">The sequence shown here is derived from an EMBL/GenBank/DDBJ whole genome shotgun (WGS) entry which is preliminary data.</text>
</comment>
<keyword evidence="3" id="KW-0482">Metalloprotease</keyword>
<dbReference type="GO" id="GO:0080120">
    <property type="term" value="P:CAAX-box protein maturation"/>
    <property type="evidence" value="ECO:0007669"/>
    <property type="project" value="UniProtKB-ARBA"/>
</dbReference>
<dbReference type="EMBL" id="JADMLG010000013">
    <property type="protein sequence ID" value="MBH0780130.1"/>
    <property type="molecule type" value="Genomic_DNA"/>
</dbReference>
<accession>A0A931II49</accession>
<evidence type="ECO:0000259" key="2">
    <source>
        <dbReference type="Pfam" id="PF02517"/>
    </source>
</evidence>
<gene>
    <name evidence="3" type="ORF">IT779_28035</name>
</gene>
<feature type="transmembrane region" description="Helical" evidence="1">
    <location>
        <begin position="45"/>
        <end position="63"/>
    </location>
</feature>
<dbReference type="Pfam" id="PF02517">
    <property type="entry name" value="Rce1-like"/>
    <property type="match status" value="1"/>
</dbReference>
<name>A0A931II49_9NOCA</name>
<organism evidence="3 4">
    <name type="scientific">Nocardia bovistercoris</name>
    <dbReference type="NCBI Taxonomy" id="2785916"/>
    <lineage>
        <taxon>Bacteria</taxon>
        <taxon>Bacillati</taxon>
        <taxon>Actinomycetota</taxon>
        <taxon>Actinomycetes</taxon>
        <taxon>Mycobacteriales</taxon>
        <taxon>Nocardiaceae</taxon>
        <taxon>Nocardia</taxon>
    </lineage>
</organism>
<keyword evidence="1" id="KW-0812">Transmembrane</keyword>
<proteinExistence type="predicted"/>
<feature type="transmembrane region" description="Helical" evidence="1">
    <location>
        <begin position="118"/>
        <end position="136"/>
    </location>
</feature>
<dbReference type="RefSeq" id="WP_196152416.1">
    <property type="nucleotide sequence ID" value="NZ_JADMLG010000013.1"/>
</dbReference>